<dbReference type="RefSeq" id="WP_125150633.1">
    <property type="nucleotide sequence ID" value="NZ_UYIV01000001.1"/>
</dbReference>
<dbReference type="PANTHER" id="PTHR48079:SF6">
    <property type="entry name" value="NAD(P)-BINDING DOMAIN-CONTAINING PROTEIN-RELATED"/>
    <property type="match status" value="1"/>
</dbReference>
<dbReference type="Gene3D" id="3.40.50.720">
    <property type="entry name" value="NAD(P)-binding Rossmann-like Domain"/>
    <property type="match status" value="1"/>
</dbReference>
<keyword evidence="2" id="KW-0413">Isomerase</keyword>
<dbReference type="PANTHER" id="PTHR48079">
    <property type="entry name" value="PROTEIN YEEZ"/>
    <property type="match status" value="1"/>
</dbReference>
<feature type="domain" description="NAD-dependent epimerase/dehydratase" evidence="1">
    <location>
        <begin position="2"/>
        <end position="228"/>
    </location>
</feature>
<dbReference type="EMBL" id="UYIV01000001">
    <property type="protein sequence ID" value="VDH03072.1"/>
    <property type="molecule type" value="Genomic_DNA"/>
</dbReference>
<evidence type="ECO:0000313" key="2">
    <source>
        <dbReference type="EMBL" id="VDH03072.1"/>
    </source>
</evidence>
<dbReference type="GO" id="GO:0005737">
    <property type="term" value="C:cytoplasm"/>
    <property type="evidence" value="ECO:0007669"/>
    <property type="project" value="TreeGrafter"/>
</dbReference>
<protein>
    <submittedName>
        <fullName evidence="2">UDP-glucose 4-epimerase</fullName>
        <ecNumber evidence="2">5.1.3.2</ecNumber>
    </submittedName>
</protein>
<reference evidence="2 3" key="1">
    <citation type="submission" date="2018-11" db="EMBL/GenBank/DDBJ databases">
        <authorList>
            <consortium name="Pathogen Informatics"/>
        </authorList>
    </citation>
    <scope>NUCLEOTIDE SEQUENCE [LARGE SCALE GENOMIC DNA]</scope>
    <source>
        <strain evidence="2 3">NCTC12929</strain>
    </source>
</reference>
<accession>A0A7Z8YN79</accession>
<dbReference type="InterPro" id="IPR036291">
    <property type="entry name" value="NAD(P)-bd_dom_sf"/>
</dbReference>
<organism evidence="2 3">
    <name type="scientific">Bergeyella zoohelcum</name>
    <dbReference type="NCBI Taxonomy" id="1015"/>
    <lineage>
        <taxon>Bacteria</taxon>
        <taxon>Pseudomonadati</taxon>
        <taxon>Bacteroidota</taxon>
        <taxon>Flavobacteriia</taxon>
        <taxon>Flavobacteriales</taxon>
        <taxon>Weeksellaceae</taxon>
        <taxon>Bergeyella</taxon>
    </lineage>
</organism>
<evidence type="ECO:0000259" key="1">
    <source>
        <dbReference type="Pfam" id="PF01370"/>
    </source>
</evidence>
<sequence length="338" mass="38393">MVLVTGATGILGRVITLELLKQGKVVRATKRPTSNLEEVKNSLRFYTEHHEVYFNKIEWVDTDFEDLDSLRNALHGVEEVYHCAAIVSFHPKDEKRMYQTNIDGTKNLLYIAQELEVQKFLFVSSIVVLDEVNETGMMDESSDFNSKLHHSSYAISKHFSEMEVWRASAEGLNTVIINPGIIVGSGNWKSSSGTLFSSFQKVPFSFSGGAAYVDVRDVAKISIALMDKEIFGERFIVISENKKYHEIGNKIRKKLGLKENKIIAPFWLQLGRVANVFFGWCVPILRMVNKANIEAISTFTPISNQKIKTQLQYEFIPIEESIDFHVKNYIQDVGGKQN</sequence>
<dbReference type="InterPro" id="IPR051783">
    <property type="entry name" value="NAD(P)-dependent_oxidoreduct"/>
</dbReference>
<evidence type="ECO:0000313" key="3">
    <source>
        <dbReference type="Proteomes" id="UP000270205"/>
    </source>
</evidence>
<comment type="caution">
    <text evidence="2">The sequence shown here is derived from an EMBL/GenBank/DDBJ whole genome shotgun (WGS) entry which is preliminary data.</text>
</comment>
<name>A0A7Z8YN79_9FLAO</name>
<dbReference type="EC" id="5.1.3.2" evidence="2"/>
<gene>
    <name evidence="2" type="primary">galE_2</name>
    <name evidence="2" type="ORF">NCTC12929_00440</name>
</gene>
<dbReference type="SUPFAM" id="SSF51735">
    <property type="entry name" value="NAD(P)-binding Rossmann-fold domains"/>
    <property type="match status" value="1"/>
</dbReference>
<dbReference type="GO" id="GO:0003978">
    <property type="term" value="F:UDP-glucose 4-epimerase activity"/>
    <property type="evidence" value="ECO:0007669"/>
    <property type="project" value="UniProtKB-EC"/>
</dbReference>
<proteinExistence type="predicted"/>
<dbReference type="InterPro" id="IPR001509">
    <property type="entry name" value="Epimerase_deHydtase"/>
</dbReference>
<dbReference type="AlphaFoldDB" id="A0A7Z8YN79"/>
<dbReference type="Proteomes" id="UP000270205">
    <property type="component" value="Unassembled WGS sequence"/>
</dbReference>
<dbReference type="GO" id="GO:0004029">
    <property type="term" value="F:aldehyde dehydrogenase (NAD+) activity"/>
    <property type="evidence" value="ECO:0007669"/>
    <property type="project" value="TreeGrafter"/>
</dbReference>
<dbReference type="Pfam" id="PF01370">
    <property type="entry name" value="Epimerase"/>
    <property type="match status" value="1"/>
</dbReference>